<reference evidence="12 13" key="1">
    <citation type="submission" date="2016-09" db="EMBL/GenBank/DDBJ databases">
        <authorList>
            <person name="Capua I."/>
            <person name="De Benedictis P."/>
            <person name="Joannis T."/>
            <person name="Lombin L.H."/>
            <person name="Cattoli G."/>
        </authorList>
    </citation>
    <scope>NUCLEOTIDE SEQUENCE [LARGE SCALE GENOMIC DNA]</scope>
    <source>
        <strain evidence="12 13">LMG 25899</strain>
    </source>
</reference>
<dbReference type="InterPro" id="IPR004821">
    <property type="entry name" value="Cyt_trans-like"/>
</dbReference>
<evidence type="ECO:0000313" key="12">
    <source>
        <dbReference type="EMBL" id="OEH80808.1"/>
    </source>
</evidence>
<dbReference type="SUPFAM" id="SSF52374">
    <property type="entry name" value="Nucleotidylyl transferase"/>
    <property type="match status" value="1"/>
</dbReference>
<dbReference type="STRING" id="762845.BCR26_06140"/>
<dbReference type="NCBIfam" id="NF000841">
    <property type="entry name" value="PRK00071.1-4"/>
    <property type="match status" value="1"/>
</dbReference>
<dbReference type="Gene3D" id="3.40.50.620">
    <property type="entry name" value="HUPs"/>
    <property type="match status" value="1"/>
</dbReference>
<dbReference type="GO" id="GO:0009435">
    <property type="term" value="P:NAD+ biosynthetic process"/>
    <property type="evidence" value="ECO:0007669"/>
    <property type="project" value="UniProtKB-UniRule"/>
</dbReference>
<evidence type="ECO:0000313" key="13">
    <source>
        <dbReference type="Proteomes" id="UP000095256"/>
    </source>
</evidence>
<evidence type="ECO:0000256" key="8">
    <source>
        <dbReference type="ARBA" id="ARBA00023027"/>
    </source>
</evidence>
<dbReference type="GO" id="GO:0004515">
    <property type="term" value="F:nicotinate-nucleotide adenylyltransferase activity"/>
    <property type="evidence" value="ECO:0007669"/>
    <property type="project" value="UniProtKB-UniRule"/>
</dbReference>
<evidence type="ECO:0000259" key="11">
    <source>
        <dbReference type="Pfam" id="PF01467"/>
    </source>
</evidence>
<dbReference type="InterPro" id="IPR014729">
    <property type="entry name" value="Rossmann-like_a/b/a_fold"/>
</dbReference>
<dbReference type="RefSeq" id="WP_069700095.1">
    <property type="nucleotide sequence ID" value="NZ_JAGGMA010000006.1"/>
</dbReference>
<dbReference type="InterPro" id="IPR005248">
    <property type="entry name" value="NadD/NMNAT"/>
</dbReference>
<evidence type="ECO:0000256" key="2">
    <source>
        <dbReference type="ARBA" id="ARBA00005019"/>
    </source>
</evidence>
<evidence type="ECO:0000256" key="10">
    <source>
        <dbReference type="HAMAP-Rule" id="MF_00244"/>
    </source>
</evidence>
<dbReference type="PANTHER" id="PTHR39321">
    <property type="entry name" value="NICOTINATE-NUCLEOTIDE ADENYLYLTRANSFERASE-RELATED"/>
    <property type="match status" value="1"/>
</dbReference>
<dbReference type="NCBIfam" id="TIGR00482">
    <property type="entry name" value="nicotinate (nicotinamide) nucleotide adenylyltransferase"/>
    <property type="match status" value="1"/>
</dbReference>
<accession>A0A1E5KSR1</accession>
<comment type="catalytic activity">
    <reaction evidence="9 10">
        <text>nicotinate beta-D-ribonucleotide + ATP + H(+) = deamido-NAD(+) + diphosphate</text>
        <dbReference type="Rhea" id="RHEA:22860"/>
        <dbReference type="ChEBI" id="CHEBI:15378"/>
        <dbReference type="ChEBI" id="CHEBI:30616"/>
        <dbReference type="ChEBI" id="CHEBI:33019"/>
        <dbReference type="ChEBI" id="CHEBI:57502"/>
        <dbReference type="ChEBI" id="CHEBI:58437"/>
        <dbReference type="EC" id="2.7.7.18"/>
    </reaction>
</comment>
<evidence type="ECO:0000256" key="3">
    <source>
        <dbReference type="ARBA" id="ARBA00022642"/>
    </source>
</evidence>
<dbReference type="NCBIfam" id="TIGR00125">
    <property type="entry name" value="cyt_tran_rel"/>
    <property type="match status" value="1"/>
</dbReference>
<dbReference type="Pfam" id="PF01467">
    <property type="entry name" value="CTP_transf_like"/>
    <property type="match status" value="1"/>
</dbReference>
<dbReference type="CDD" id="cd02165">
    <property type="entry name" value="NMNAT"/>
    <property type="match status" value="1"/>
</dbReference>
<dbReference type="NCBIfam" id="NF000840">
    <property type="entry name" value="PRK00071.1-3"/>
    <property type="match status" value="1"/>
</dbReference>
<sequence length="217" mass="24677">MGTATNAAGKIGTIVEEELELYQKRKQVGILGGNFNPVHLAHLVIADQVQQQLGLDEVYLMPSNCPPHVDEKKTIDSEHRLAMLELATEDNAQLSVEPIELSREGKSYTYDTMKALTQNNPDTDYYFIIGGDMVEYLPKWYKIDELITLVQFVGIRRPNYGVITPYPIMWVDVPQMDISSSLIRKNIKNGCSTRYLLPDSVIKYIHEKGLYLDESEH</sequence>
<evidence type="ECO:0000256" key="1">
    <source>
        <dbReference type="ARBA" id="ARBA00002324"/>
    </source>
</evidence>
<dbReference type="EMBL" id="MIEK01000078">
    <property type="protein sequence ID" value="OEH80808.1"/>
    <property type="molecule type" value="Genomic_DNA"/>
</dbReference>
<comment type="pathway">
    <text evidence="2 10">Cofactor biosynthesis; NAD(+) biosynthesis; deamido-NAD(+) from nicotinate D-ribonucleotide: step 1/1.</text>
</comment>
<evidence type="ECO:0000256" key="6">
    <source>
        <dbReference type="ARBA" id="ARBA00022741"/>
    </source>
</evidence>
<keyword evidence="6 10" id="KW-0547">Nucleotide-binding</keyword>
<dbReference type="OrthoDB" id="5295945at2"/>
<evidence type="ECO:0000256" key="7">
    <source>
        <dbReference type="ARBA" id="ARBA00022840"/>
    </source>
</evidence>
<proteinExistence type="inferred from homology"/>
<evidence type="ECO:0000256" key="9">
    <source>
        <dbReference type="ARBA" id="ARBA00048721"/>
    </source>
</evidence>
<dbReference type="UniPathway" id="UPA00253">
    <property type="reaction ID" value="UER00332"/>
</dbReference>
<comment type="caution">
    <text evidence="12">The sequence shown here is derived from an EMBL/GenBank/DDBJ whole genome shotgun (WGS) entry which is preliminary data.</text>
</comment>
<dbReference type="EC" id="2.7.7.18" evidence="10"/>
<dbReference type="GO" id="GO:0005524">
    <property type="term" value="F:ATP binding"/>
    <property type="evidence" value="ECO:0007669"/>
    <property type="project" value="UniProtKB-KW"/>
</dbReference>
<feature type="domain" description="Cytidyltransferase-like" evidence="11">
    <location>
        <begin position="30"/>
        <end position="185"/>
    </location>
</feature>
<protein>
    <recommendedName>
        <fullName evidence="10">Probable nicotinate-nucleotide adenylyltransferase</fullName>
        <ecNumber evidence="10">2.7.7.18</ecNumber>
    </recommendedName>
    <alternativeName>
        <fullName evidence="10">Deamido-NAD(+) diphosphorylase</fullName>
    </alternativeName>
    <alternativeName>
        <fullName evidence="10">Deamido-NAD(+) pyrophosphorylase</fullName>
    </alternativeName>
    <alternativeName>
        <fullName evidence="10">Nicotinate mononucleotide adenylyltransferase</fullName>
        <shortName evidence="10">NaMN adenylyltransferase</shortName>
    </alternativeName>
</protein>
<gene>
    <name evidence="10 12" type="primary">nadD</name>
    <name evidence="12" type="ORF">BCR26_06140</name>
</gene>
<dbReference type="PANTHER" id="PTHR39321:SF3">
    <property type="entry name" value="PHOSPHOPANTETHEINE ADENYLYLTRANSFERASE"/>
    <property type="match status" value="1"/>
</dbReference>
<comment type="similarity">
    <text evidence="10">Belongs to the NadD family.</text>
</comment>
<name>A0A1E5KSR1_9ENTE</name>
<dbReference type="HAMAP" id="MF_00244">
    <property type="entry name" value="NaMN_adenylyltr"/>
    <property type="match status" value="1"/>
</dbReference>
<keyword evidence="3 10" id="KW-0662">Pyridine nucleotide biosynthesis</keyword>
<keyword evidence="13" id="KW-1185">Reference proteome</keyword>
<evidence type="ECO:0000256" key="5">
    <source>
        <dbReference type="ARBA" id="ARBA00022695"/>
    </source>
</evidence>
<keyword evidence="7 10" id="KW-0067">ATP-binding</keyword>
<keyword evidence="8 10" id="KW-0520">NAD</keyword>
<evidence type="ECO:0000256" key="4">
    <source>
        <dbReference type="ARBA" id="ARBA00022679"/>
    </source>
</evidence>
<keyword evidence="5 10" id="KW-0548">Nucleotidyltransferase</keyword>
<dbReference type="Proteomes" id="UP000095256">
    <property type="component" value="Unassembled WGS sequence"/>
</dbReference>
<organism evidence="12 13">
    <name type="scientific">Enterococcus rivorum</name>
    <dbReference type="NCBI Taxonomy" id="762845"/>
    <lineage>
        <taxon>Bacteria</taxon>
        <taxon>Bacillati</taxon>
        <taxon>Bacillota</taxon>
        <taxon>Bacilli</taxon>
        <taxon>Lactobacillales</taxon>
        <taxon>Enterococcaceae</taxon>
        <taxon>Enterococcus</taxon>
    </lineage>
</organism>
<comment type="function">
    <text evidence="1 10">Catalyzes the reversible adenylation of nicotinate mononucleotide (NaMN) to nicotinic acid adenine dinucleotide (NaAD).</text>
</comment>
<dbReference type="AlphaFoldDB" id="A0A1E5KSR1"/>
<keyword evidence="4 10" id="KW-0808">Transferase</keyword>
<dbReference type="FunFam" id="3.40.50.620:FF:000079">
    <property type="entry name" value="Probable nicotinate-nucleotide adenylyltransferase"/>
    <property type="match status" value="1"/>
</dbReference>